<feature type="compositionally biased region" description="Gly residues" evidence="3">
    <location>
        <begin position="342"/>
        <end position="353"/>
    </location>
</feature>
<gene>
    <name evidence="5" type="ORF">A1O9_12655</name>
</gene>
<dbReference type="RefSeq" id="XP_013253895.1">
    <property type="nucleotide sequence ID" value="XM_013398441.1"/>
</dbReference>
<dbReference type="Gene3D" id="3.30.70.330">
    <property type="match status" value="2"/>
</dbReference>
<feature type="compositionally biased region" description="Polar residues" evidence="3">
    <location>
        <begin position="18"/>
        <end position="27"/>
    </location>
</feature>
<proteinExistence type="predicted"/>
<keyword evidence="6" id="KW-1185">Reference proteome</keyword>
<dbReference type="GO" id="GO:0003723">
    <property type="term" value="F:RNA binding"/>
    <property type="evidence" value="ECO:0007669"/>
    <property type="project" value="UniProtKB-UniRule"/>
</dbReference>
<feature type="compositionally biased region" description="Basic and acidic residues" evidence="3">
    <location>
        <begin position="308"/>
        <end position="338"/>
    </location>
</feature>
<feature type="region of interest" description="Disordered" evidence="3">
    <location>
        <begin position="308"/>
        <end position="353"/>
    </location>
</feature>
<accession>A0A072P6V5</accession>
<evidence type="ECO:0000256" key="3">
    <source>
        <dbReference type="SAM" id="MobiDB-lite"/>
    </source>
</evidence>
<name>A0A072P6V5_9EURO</name>
<feature type="domain" description="RRM" evidence="4">
    <location>
        <begin position="216"/>
        <end position="309"/>
    </location>
</feature>
<sequence>MDDAGPSPPPQRERQPMNFRSTASTNWRMKDDSPRAEQPQRRGGGFNRSNGQRDANNPDESASGTRLYVGNLLYTAQKADIEALFTEQGFNVVNVSISTDPFTGRNPSYCFVDLASEDEAQRAIAELNGIEVLGRNLRVSPGVAKRGQGQGQGQGRTTAGTGSGDVGNREVRTKNYERGWAKESREERGTDYKPSFDRWNRNDASAHWQAPLSEGRRLYIGNLPRIEPQSAVDEEMQTLFATHLASEGITPSAVSKLISPHPSKASEPGNHFYCFVDLERAEDVETVIAALDGREGGWGGALRVNRAREQRDRAEGGRDRKVVREQGLNREREGEERSVAGGASGAGGWRNQQ</sequence>
<dbReference type="InterPro" id="IPR035979">
    <property type="entry name" value="RBD_domain_sf"/>
</dbReference>
<dbReference type="SUPFAM" id="SSF54928">
    <property type="entry name" value="RNA-binding domain, RBD"/>
    <property type="match status" value="2"/>
</dbReference>
<dbReference type="GeneID" id="25287549"/>
<dbReference type="PROSITE" id="PS50102">
    <property type="entry name" value="RRM"/>
    <property type="match status" value="2"/>
</dbReference>
<feature type="region of interest" description="Disordered" evidence="3">
    <location>
        <begin position="1"/>
        <end position="64"/>
    </location>
</feature>
<feature type="compositionally biased region" description="Pro residues" evidence="3">
    <location>
        <begin position="1"/>
        <end position="10"/>
    </location>
</feature>
<feature type="compositionally biased region" description="Basic and acidic residues" evidence="3">
    <location>
        <begin position="28"/>
        <end position="40"/>
    </location>
</feature>
<dbReference type="PANTHER" id="PTHR21245">
    <property type="entry name" value="HETEROGENEOUS NUCLEAR RIBONUCLEOPROTEIN"/>
    <property type="match status" value="1"/>
</dbReference>
<reference evidence="5 6" key="1">
    <citation type="submission" date="2013-03" db="EMBL/GenBank/DDBJ databases">
        <title>The Genome Sequence of Exophiala aquamarina CBS 119918.</title>
        <authorList>
            <consortium name="The Broad Institute Genomics Platform"/>
            <person name="Cuomo C."/>
            <person name="de Hoog S."/>
            <person name="Gorbushina A."/>
            <person name="Walker B."/>
            <person name="Young S.K."/>
            <person name="Zeng Q."/>
            <person name="Gargeya S."/>
            <person name="Fitzgerald M."/>
            <person name="Haas B."/>
            <person name="Abouelleil A."/>
            <person name="Allen A.W."/>
            <person name="Alvarado L."/>
            <person name="Arachchi H.M."/>
            <person name="Berlin A.M."/>
            <person name="Chapman S.B."/>
            <person name="Gainer-Dewar J."/>
            <person name="Goldberg J."/>
            <person name="Griggs A."/>
            <person name="Gujja S."/>
            <person name="Hansen M."/>
            <person name="Howarth C."/>
            <person name="Imamovic A."/>
            <person name="Ireland A."/>
            <person name="Larimer J."/>
            <person name="McCowan C."/>
            <person name="Murphy C."/>
            <person name="Pearson M."/>
            <person name="Poon T.W."/>
            <person name="Priest M."/>
            <person name="Roberts A."/>
            <person name="Saif S."/>
            <person name="Shea T."/>
            <person name="Sisk P."/>
            <person name="Sykes S."/>
            <person name="Wortman J."/>
            <person name="Nusbaum C."/>
            <person name="Birren B."/>
        </authorList>
    </citation>
    <scope>NUCLEOTIDE SEQUENCE [LARGE SCALE GENOMIC DNA]</scope>
    <source>
        <strain evidence="5 6">CBS 119918</strain>
    </source>
</reference>
<dbReference type="STRING" id="1182545.A0A072P6V5"/>
<evidence type="ECO:0000256" key="2">
    <source>
        <dbReference type="PROSITE-ProRule" id="PRU00176"/>
    </source>
</evidence>
<evidence type="ECO:0000259" key="4">
    <source>
        <dbReference type="PROSITE" id="PS50102"/>
    </source>
</evidence>
<dbReference type="EMBL" id="AMGV01000025">
    <property type="protein sequence ID" value="KEF51305.1"/>
    <property type="molecule type" value="Genomic_DNA"/>
</dbReference>
<dbReference type="AlphaFoldDB" id="A0A072P6V5"/>
<comment type="caution">
    <text evidence="5">The sequence shown here is derived from an EMBL/GenBank/DDBJ whole genome shotgun (WGS) entry which is preliminary data.</text>
</comment>
<feature type="domain" description="RRM" evidence="4">
    <location>
        <begin position="65"/>
        <end position="144"/>
    </location>
</feature>
<protein>
    <recommendedName>
        <fullName evidence="4">RRM domain-containing protein</fullName>
    </recommendedName>
</protein>
<evidence type="ECO:0000313" key="5">
    <source>
        <dbReference type="EMBL" id="KEF51305.1"/>
    </source>
</evidence>
<feature type="region of interest" description="Disordered" evidence="3">
    <location>
        <begin position="143"/>
        <end position="172"/>
    </location>
</feature>
<feature type="compositionally biased region" description="Polar residues" evidence="3">
    <location>
        <begin position="47"/>
        <end position="64"/>
    </location>
</feature>
<dbReference type="OrthoDB" id="272703at2759"/>
<keyword evidence="1 2" id="KW-0694">RNA-binding</keyword>
<dbReference type="InterPro" id="IPR012677">
    <property type="entry name" value="Nucleotide-bd_a/b_plait_sf"/>
</dbReference>
<organism evidence="5 6">
    <name type="scientific">Exophiala aquamarina CBS 119918</name>
    <dbReference type="NCBI Taxonomy" id="1182545"/>
    <lineage>
        <taxon>Eukaryota</taxon>
        <taxon>Fungi</taxon>
        <taxon>Dikarya</taxon>
        <taxon>Ascomycota</taxon>
        <taxon>Pezizomycotina</taxon>
        <taxon>Eurotiomycetes</taxon>
        <taxon>Chaetothyriomycetidae</taxon>
        <taxon>Chaetothyriales</taxon>
        <taxon>Herpotrichiellaceae</taxon>
        <taxon>Exophiala</taxon>
    </lineage>
</organism>
<dbReference type="Pfam" id="PF00076">
    <property type="entry name" value="RRM_1"/>
    <property type="match status" value="1"/>
</dbReference>
<dbReference type="HOGENOM" id="CLU_050545_2_0_1"/>
<evidence type="ECO:0000256" key="1">
    <source>
        <dbReference type="ARBA" id="ARBA00022884"/>
    </source>
</evidence>
<dbReference type="SMART" id="SM00360">
    <property type="entry name" value="RRM"/>
    <property type="match status" value="2"/>
</dbReference>
<dbReference type="InterPro" id="IPR000504">
    <property type="entry name" value="RRM_dom"/>
</dbReference>
<evidence type="ECO:0000313" key="6">
    <source>
        <dbReference type="Proteomes" id="UP000027920"/>
    </source>
</evidence>
<dbReference type="Proteomes" id="UP000027920">
    <property type="component" value="Unassembled WGS sequence"/>
</dbReference>
<dbReference type="VEuPathDB" id="FungiDB:A1O9_12655"/>